<evidence type="ECO:0000256" key="5">
    <source>
        <dbReference type="ARBA" id="ARBA00022692"/>
    </source>
</evidence>
<keyword evidence="14" id="KW-1185">Reference proteome</keyword>
<gene>
    <name evidence="15" type="primary">LOC115462019</name>
</gene>
<evidence type="ECO:0000313" key="15">
    <source>
        <dbReference type="RefSeq" id="XP_030047926.1"/>
    </source>
</evidence>
<sequence length="234" mass="26381">MLHPFEIVTLITVAAFTVLGSAANSFIVVVNVIDWVKTRYLNSNDIILTSLGIVKFFFQWILMMSTILNTVCPNLHTLAKILPVISPTWNCLDFTNIWFAALLSIFYWTKIASHSHHIFIFLKLKFPRIVPWLLLGSMLVSLVISIPTTWIFKNLNSNSTIDLCSNNSSILNCSLAWNLYKGHQGSPSFFVSSVVHAAYPSLHSVILILSNSKFRQVLERIFLHAEVPSGEDIT</sequence>
<feature type="transmembrane region" description="Helical" evidence="13">
    <location>
        <begin position="87"/>
        <end position="108"/>
    </location>
</feature>
<evidence type="ECO:0000256" key="7">
    <source>
        <dbReference type="ARBA" id="ARBA00023040"/>
    </source>
</evidence>
<dbReference type="InterPro" id="IPR007960">
    <property type="entry name" value="TAS2R"/>
</dbReference>
<evidence type="ECO:0000256" key="10">
    <source>
        <dbReference type="ARBA" id="ARBA00023224"/>
    </source>
</evidence>
<keyword evidence="4" id="KW-0716">Sensory transduction</keyword>
<keyword evidence="10" id="KW-0807">Transducer</keyword>
<dbReference type="OrthoDB" id="8876749at2759"/>
<dbReference type="GO" id="GO:0033038">
    <property type="term" value="F:bitter taste receptor activity"/>
    <property type="evidence" value="ECO:0007669"/>
    <property type="project" value="InterPro"/>
</dbReference>
<evidence type="ECO:0000313" key="14">
    <source>
        <dbReference type="Proteomes" id="UP000515156"/>
    </source>
</evidence>
<keyword evidence="9" id="KW-0675">Receptor</keyword>
<accession>A0A6P7X3H0</accession>
<comment type="subcellular location">
    <subcellularLocation>
        <location evidence="1">Membrane</location>
        <topology evidence="1">Multi-pass membrane protein</topology>
    </subcellularLocation>
</comment>
<feature type="transmembrane region" description="Helical" evidence="13">
    <location>
        <begin position="189"/>
        <end position="210"/>
    </location>
</feature>
<feature type="transmembrane region" description="Helical" evidence="13">
    <location>
        <begin position="129"/>
        <end position="152"/>
    </location>
</feature>
<evidence type="ECO:0000256" key="1">
    <source>
        <dbReference type="ARBA" id="ARBA00004141"/>
    </source>
</evidence>
<evidence type="ECO:0000256" key="13">
    <source>
        <dbReference type="SAM" id="Phobius"/>
    </source>
</evidence>
<evidence type="ECO:0000256" key="4">
    <source>
        <dbReference type="ARBA" id="ARBA00022606"/>
    </source>
</evidence>
<evidence type="ECO:0000256" key="11">
    <source>
        <dbReference type="ARBA" id="ARBA00044110"/>
    </source>
</evidence>
<evidence type="ECO:0000256" key="8">
    <source>
        <dbReference type="ARBA" id="ARBA00023136"/>
    </source>
</evidence>
<evidence type="ECO:0000256" key="9">
    <source>
        <dbReference type="ARBA" id="ARBA00023170"/>
    </source>
</evidence>
<feature type="transmembrane region" description="Helical" evidence="13">
    <location>
        <begin position="45"/>
        <end position="67"/>
    </location>
</feature>
<organism evidence="14 15">
    <name type="scientific">Microcaecilia unicolor</name>
    <dbReference type="NCBI Taxonomy" id="1415580"/>
    <lineage>
        <taxon>Eukaryota</taxon>
        <taxon>Metazoa</taxon>
        <taxon>Chordata</taxon>
        <taxon>Craniata</taxon>
        <taxon>Vertebrata</taxon>
        <taxon>Euteleostomi</taxon>
        <taxon>Amphibia</taxon>
        <taxon>Gymnophiona</taxon>
        <taxon>Siphonopidae</taxon>
        <taxon>Microcaecilia</taxon>
    </lineage>
</organism>
<evidence type="ECO:0000256" key="6">
    <source>
        <dbReference type="ARBA" id="ARBA00022989"/>
    </source>
</evidence>
<dbReference type="GeneID" id="115462019"/>
<evidence type="ECO:0000256" key="12">
    <source>
        <dbReference type="RuleBase" id="RU004423"/>
    </source>
</evidence>
<dbReference type="RefSeq" id="XP_030047926.1">
    <property type="nucleotide sequence ID" value="XM_030192066.1"/>
</dbReference>
<dbReference type="FunCoup" id="A0A6P7X3H0">
    <property type="interactions" value="260"/>
</dbReference>
<dbReference type="Proteomes" id="UP000515156">
    <property type="component" value="Chromosome 2"/>
</dbReference>
<proteinExistence type="inferred from homology"/>
<evidence type="ECO:0000256" key="2">
    <source>
        <dbReference type="ARBA" id="ARBA00007376"/>
    </source>
</evidence>
<evidence type="ECO:0000256" key="3">
    <source>
        <dbReference type="ARBA" id="ARBA00022480"/>
    </source>
</evidence>
<dbReference type="AlphaFoldDB" id="A0A6P7X3H0"/>
<keyword evidence="6 13" id="KW-1133">Transmembrane helix</keyword>
<dbReference type="GO" id="GO:0004930">
    <property type="term" value="F:G protein-coupled receptor activity"/>
    <property type="evidence" value="ECO:0007669"/>
    <property type="project" value="UniProtKB-KW"/>
</dbReference>
<dbReference type="PANTHER" id="PTHR11394">
    <property type="entry name" value="TASTE RECEPTOR TYPE 2"/>
    <property type="match status" value="1"/>
</dbReference>
<keyword evidence="5 13" id="KW-0812">Transmembrane</keyword>
<dbReference type="InParanoid" id="A0A6P7X3H0"/>
<keyword evidence="8 13" id="KW-0472">Membrane</keyword>
<reference evidence="15" key="1">
    <citation type="submission" date="2025-08" db="UniProtKB">
        <authorList>
            <consortium name="RefSeq"/>
        </authorList>
    </citation>
    <scope>IDENTIFICATION</scope>
</reference>
<keyword evidence="3" id="KW-0919">Taste</keyword>
<dbReference type="KEGG" id="muo:115462019"/>
<comment type="similarity">
    <text evidence="2 12">Belongs to the G-protein coupled receptor T2R family.</text>
</comment>
<protein>
    <recommendedName>
        <fullName evidence="11">Taste receptor type 2 member 40</fullName>
    </recommendedName>
</protein>
<name>A0A6P7X3H0_9AMPH</name>
<feature type="transmembrane region" description="Helical" evidence="13">
    <location>
        <begin position="6"/>
        <end position="33"/>
    </location>
</feature>
<dbReference type="GO" id="GO:0016020">
    <property type="term" value="C:membrane"/>
    <property type="evidence" value="ECO:0007669"/>
    <property type="project" value="UniProtKB-SubCell"/>
</dbReference>
<dbReference type="PANTHER" id="PTHR11394:SF47">
    <property type="entry name" value="TASTE RECEPTOR TYPE 2 MEMBER 40"/>
    <property type="match status" value="1"/>
</dbReference>
<keyword evidence="7" id="KW-0297">G-protein coupled receptor</keyword>
<dbReference type="Pfam" id="PF05296">
    <property type="entry name" value="TAS2R"/>
    <property type="match status" value="2"/>
</dbReference>